<protein>
    <submittedName>
        <fullName evidence="3">Hypothetical_protein</fullName>
    </submittedName>
</protein>
<reference evidence="2" key="1">
    <citation type="submission" date="2023-06" db="EMBL/GenBank/DDBJ databases">
        <authorList>
            <person name="Kurt Z."/>
        </authorList>
    </citation>
    <scope>NUCLEOTIDE SEQUENCE</scope>
</reference>
<comment type="caution">
    <text evidence="2">The sequence shown here is derived from an EMBL/GenBank/DDBJ whole genome shotgun (WGS) entry which is preliminary data.</text>
</comment>
<dbReference type="AlphaFoldDB" id="A0AA86UBA0"/>
<sequence>MDLCLNAFLNAVYYTLSMTIVLQFAFKNAKSNSDNGKIVIYAGREENKELSTARGYRSKSAEYRITLLSRRDETDDVEASKTQGAYLLLPNRKQFIVDSVSANQYQQFIIFNFLKWNQLNTALKALIHIFLKDT</sequence>
<dbReference type="Proteomes" id="UP001642409">
    <property type="component" value="Unassembled WGS sequence"/>
</dbReference>
<keyword evidence="4" id="KW-1185">Reference proteome</keyword>
<evidence type="ECO:0000313" key="2">
    <source>
        <dbReference type="EMBL" id="CAI9935533.1"/>
    </source>
</evidence>
<proteinExistence type="predicted"/>
<organism evidence="2">
    <name type="scientific">Hexamita inflata</name>
    <dbReference type="NCBI Taxonomy" id="28002"/>
    <lineage>
        <taxon>Eukaryota</taxon>
        <taxon>Metamonada</taxon>
        <taxon>Diplomonadida</taxon>
        <taxon>Hexamitidae</taxon>
        <taxon>Hexamitinae</taxon>
        <taxon>Hexamita</taxon>
    </lineage>
</organism>
<evidence type="ECO:0000313" key="3">
    <source>
        <dbReference type="EMBL" id="CAL6056213.1"/>
    </source>
</evidence>
<name>A0AA86UBA0_9EUKA</name>
<keyword evidence="1" id="KW-0812">Transmembrane</keyword>
<evidence type="ECO:0000313" key="4">
    <source>
        <dbReference type="Proteomes" id="UP001642409"/>
    </source>
</evidence>
<gene>
    <name evidence="2" type="ORF">HINF_LOCUS23178</name>
    <name evidence="3" type="ORF">HINF_LOCUS46917</name>
</gene>
<keyword evidence="1" id="KW-0472">Membrane</keyword>
<evidence type="ECO:0000256" key="1">
    <source>
        <dbReference type="SAM" id="Phobius"/>
    </source>
</evidence>
<dbReference type="EMBL" id="CATOUU010000616">
    <property type="protein sequence ID" value="CAI9935533.1"/>
    <property type="molecule type" value="Genomic_DNA"/>
</dbReference>
<feature type="transmembrane region" description="Helical" evidence="1">
    <location>
        <begin position="7"/>
        <end position="26"/>
    </location>
</feature>
<dbReference type="EMBL" id="CAXDID020000209">
    <property type="protein sequence ID" value="CAL6056213.1"/>
    <property type="molecule type" value="Genomic_DNA"/>
</dbReference>
<accession>A0AA86UBA0</accession>
<reference evidence="3 4" key="2">
    <citation type="submission" date="2024-07" db="EMBL/GenBank/DDBJ databases">
        <authorList>
            <person name="Akdeniz Z."/>
        </authorList>
    </citation>
    <scope>NUCLEOTIDE SEQUENCE [LARGE SCALE GENOMIC DNA]</scope>
</reference>
<keyword evidence="1" id="KW-1133">Transmembrane helix</keyword>